<dbReference type="InterPro" id="IPR008912">
    <property type="entry name" value="Uncharacterised_CoxE"/>
</dbReference>
<dbReference type="Pfam" id="PF05762">
    <property type="entry name" value="VWA_CoxE"/>
    <property type="match status" value="1"/>
</dbReference>
<sequence length="395" mass="43734">MDRDNEFEYRRRWRLILGGGEADEIDRGESPCDGNGKGDRGADVELDPTDRIVDRAMESLYGSERYGGLGSSSPNLARWLGDIRTYFPTSTARILQQDAIDRLDLHHLLLEPEMLSAMEPDVRLAADLLSLDRVMPHTTKDTARKVIAEVVLALARQLTAPTTAAVRSARGRSIRNFRPRHGELDWQQTIRANLKYYQPEYRTIVPVARIGRTPSKSSLPEIILCIDGSGSMATSVVYASIFGAVLASIDSIDTYLVGFDTSIVDFTDRLQDPIEVLFGMQLGGGTDIDGALVYCQGLIRTPHQTILVLISDLYEGGDPELMLRRVAQLTEMGVQVVVLLALNDEGAPDFDRQNAQRISDLGIPVFACTPDRFPDLMGAALNGQNLDRWIDRQDG</sequence>
<name>A0A928VYC6_9CYAN</name>
<dbReference type="AlphaFoldDB" id="A0A928VYC6"/>
<feature type="compositionally biased region" description="Basic and acidic residues" evidence="1">
    <location>
        <begin position="25"/>
        <end position="45"/>
    </location>
</feature>
<comment type="caution">
    <text evidence="3">The sequence shown here is derived from an EMBL/GenBank/DDBJ whole genome shotgun (WGS) entry which is preliminary data.</text>
</comment>
<evidence type="ECO:0000259" key="2">
    <source>
        <dbReference type="SMART" id="SM00327"/>
    </source>
</evidence>
<proteinExistence type="predicted"/>
<feature type="region of interest" description="Disordered" evidence="1">
    <location>
        <begin position="24"/>
        <end position="45"/>
    </location>
</feature>
<evidence type="ECO:0000256" key="1">
    <source>
        <dbReference type="SAM" id="MobiDB-lite"/>
    </source>
</evidence>
<evidence type="ECO:0000313" key="4">
    <source>
        <dbReference type="Proteomes" id="UP000621799"/>
    </source>
</evidence>
<reference evidence="3" key="1">
    <citation type="submission" date="2020-10" db="EMBL/GenBank/DDBJ databases">
        <authorList>
            <person name="Castelo-Branco R."/>
            <person name="Eusebio N."/>
            <person name="Adriana R."/>
            <person name="Vieira A."/>
            <person name="Brugerolle De Fraissinette N."/>
            <person name="Rezende De Castro R."/>
            <person name="Schneider M.P."/>
            <person name="Vasconcelos V."/>
            <person name="Leao P.N."/>
        </authorList>
    </citation>
    <scope>NUCLEOTIDE SEQUENCE</scope>
    <source>
        <strain evidence="3">LEGE 11467</strain>
    </source>
</reference>
<dbReference type="InterPro" id="IPR050458">
    <property type="entry name" value="LolB"/>
</dbReference>
<gene>
    <name evidence="3" type="ORF">IQ235_04285</name>
</gene>
<dbReference type="Proteomes" id="UP000621799">
    <property type="component" value="Unassembled WGS sequence"/>
</dbReference>
<keyword evidence="4" id="KW-1185">Reference proteome</keyword>
<dbReference type="PANTHER" id="PTHR30634">
    <property type="entry name" value="OUTER MEMBRANE LOLAB LIPOPROTEIN INSERTION APPARATUS"/>
    <property type="match status" value="1"/>
</dbReference>
<protein>
    <submittedName>
        <fullName evidence="3">VWA domain-containing protein</fullName>
    </submittedName>
</protein>
<accession>A0A928VYC6</accession>
<dbReference type="InterPro" id="IPR036465">
    <property type="entry name" value="vWFA_dom_sf"/>
</dbReference>
<dbReference type="PANTHER" id="PTHR30634:SF16">
    <property type="entry name" value="OUTER-MEMBRANE LIPOPROTEIN LOLB"/>
    <property type="match status" value="1"/>
</dbReference>
<organism evidence="3 4">
    <name type="scientific">Zarconia navalis LEGE 11467</name>
    <dbReference type="NCBI Taxonomy" id="1828826"/>
    <lineage>
        <taxon>Bacteria</taxon>
        <taxon>Bacillati</taxon>
        <taxon>Cyanobacteriota</taxon>
        <taxon>Cyanophyceae</taxon>
        <taxon>Oscillatoriophycideae</taxon>
        <taxon>Oscillatoriales</taxon>
        <taxon>Oscillatoriales incertae sedis</taxon>
        <taxon>Zarconia</taxon>
        <taxon>Zarconia navalis</taxon>
    </lineage>
</organism>
<dbReference type="Gene3D" id="3.40.50.410">
    <property type="entry name" value="von Willebrand factor, type A domain"/>
    <property type="match status" value="1"/>
</dbReference>
<dbReference type="RefSeq" id="WP_264320267.1">
    <property type="nucleotide sequence ID" value="NZ_JADEXN010000048.1"/>
</dbReference>
<dbReference type="SUPFAM" id="SSF53300">
    <property type="entry name" value="vWA-like"/>
    <property type="match status" value="1"/>
</dbReference>
<evidence type="ECO:0000313" key="3">
    <source>
        <dbReference type="EMBL" id="MBE9040010.1"/>
    </source>
</evidence>
<feature type="domain" description="VWFA" evidence="2">
    <location>
        <begin position="219"/>
        <end position="378"/>
    </location>
</feature>
<dbReference type="InterPro" id="IPR002035">
    <property type="entry name" value="VWF_A"/>
</dbReference>
<dbReference type="EMBL" id="JADEXN010000048">
    <property type="protein sequence ID" value="MBE9040010.1"/>
    <property type="molecule type" value="Genomic_DNA"/>
</dbReference>
<dbReference type="SMART" id="SM00327">
    <property type="entry name" value="VWA"/>
    <property type="match status" value="1"/>
</dbReference>